<dbReference type="InterPro" id="IPR036259">
    <property type="entry name" value="MFS_trans_sf"/>
</dbReference>
<evidence type="ECO:0000256" key="4">
    <source>
        <dbReference type="ARBA" id="ARBA00023136"/>
    </source>
</evidence>
<sequence length="559" mass="61453">MIVQALRPQTSGASSTLSTFSSLSVTERQKHDSFSLSGSVFLITSDGEIVSLPIPSENPRDPLNWTWKTRALALVLIGIFGYVGLVATQGASVVSSGLAKEFPYEKSAPFTIETLITAPTLFMGLGTFIWVPLTFAVGRRPVFIMASLLMLIACLGAAFSKTFYQLLIFVSLLGLAEGFTFGVTSLIIIDLTFIHQRPSAIAMVVAVVGFTGTPSVGFVPFMTDHGRAWHRFYLFWSIPVGVAAVAALLLFPETYFKRPIVAYDGRTFVQTATEKLVIYEDDEQDGSDRSIYNKTLPIAPSRSYIRSLTDQFSITRATRTSWKSMLLCYPQVFFCSLNPLIFWVVIITAVNFAGMMFIGATYAMVLSDPPYKLPSYVIINVNTCAGVGSLLAWPLGGYLVCAILKRLAKRNKGVREAEHYLVGYILPVIAGSLSTLLYGLAVHYHWHFGIYYFSYGINSFSYIALNITNTLWVTEAFPRWAAPALVVVGGGSLVASFAMSYALVPWIAAQGHLFVGVELTAIQIITGLLFLPAVFWGKGLRQHIHGPWTERREGALRPL</sequence>
<organism evidence="6 7">
    <name type="scientific">Melanomma pulvis-pyrius CBS 109.77</name>
    <dbReference type="NCBI Taxonomy" id="1314802"/>
    <lineage>
        <taxon>Eukaryota</taxon>
        <taxon>Fungi</taxon>
        <taxon>Dikarya</taxon>
        <taxon>Ascomycota</taxon>
        <taxon>Pezizomycotina</taxon>
        <taxon>Dothideomycetes</taxon>
        <taxon>Pleosporomycetidae</taxon>
        <taxon>Pleosporales</taxon>
        <taxon>Melanommataceae</taxon>
        <taxon>Melanomma</taxon>
    </lineage>
</organism>
<keyword evidence="2 5" id="KW-0812">Transmembrane</keyword>
<evidence type="ECO:0000313" key="6">
    <source>
        <dbReference type="EMBL" id="KAF2795745.1"/>
    </source>
</evidence>
<feature type="transmembrane region" description="Helical" evidence="5">
    <location>
        <begin position="114"/>
        <end position="135"/>
    </location>
</feature>
<dbReference type="GO" id="GO:0022857">
    <property type="term" value="F:transmembrane transporter activity"/>
    <property type="evidence" value="ECO:0007669"/>
    <property type="project" value="InterPro"/>
</dbReference>
<feature type="transmembrane region" description="Helical" evidence="5">
    <location>
        <begin position="233"/>
        <end position="251"/>
    </location>
</feature>
<feature type="transmembrane region" description="Helical" evidence="5">
    <location>
        <begin position="484"/>
        <end position="507"/>
    </location>
</feature>
<dbReference type="Proteomes" id="UP000799757">
    <property type="component" value="Unassembled WGS sequence"/>
</dbReference>
<keyword evidence="3 5" id="KW-1133">Transmembrane helix</keyword>
<proteinExistence type="predicted"/>
<feature type="transmembrane region" description="Helical" evidence="5">
    <location>
        <begin position="71"/>
        <end position="94"/>
    </location>
</feature>
<accession>A0A6A6XIL5</accession>
<feature type="transmembrane region" description="Helical" evidence="5">
    <location>
        <begin position="201"/>
        <end position="221"/>
    </location>
</feature>
<feature type="transmembrane region" description="Helical" evidence="5">
    <location>
        <begin position="377"/>
        <end position="400"/>
    </location>
</feature>
<feature type="transmembrane region" description="Helical" evidence="5">
    <location>
        <begin position="340"/>
        <end position="365"/>
    </location>
</feature>
<evidence type="ECO:0000256" key="5">
    <source>
        <dbReference type="SAM" id="Phobius"/>
    </source>
</evidence>
<feature type="transmembrane region" description="Helical" evidence="5">
    <location>
        <begin position="421"/>
        <end position="444"/>
    </location>
</feature>
<evidence type="ECO:0000256" key="1">
    <source>
        <dbReference type="ARBA" id="ARBA00004141"/>
    </source>
</evidence>
<evidence type="ECO:0000256" key="2">
    <source>
        <dbReference type="ARBA" id="ARBA00022692"/>
    </source>
</evidence>
<keyword evidence="4 5" id="KW-0472">Membrane</keyword>
<gene>
    <name evidence="6" type="ORF">K505DRAFT_359903</name>
</gene>
<keyword evidence="7" id="KW-1185">Reference proteome</keyword>
<dbReference type="PANTHER" id="PTHR23502">
    <property type="entry name" value="MAJOR FACILITATOR SUPERFAMILY"/>
    <property type="match status" value="1"/>
</dbReference>
<feature type="transmembrane region" description="Helical" evidence="5">
    <location>
        <begin position="450"/>
        <end position="472"/>
    </location>
</feature>
<dbReference type="SUPFAM" id="SSF103473">
    <property type="entry name" value="MFS general substrate transporter"/>
    <property type="match status" value="1"/>
</dbReference>
<protein>
    <submittedName>
        <fullName evidence="6">MFS general substrate transporter</fullName>
    </submittedName>
</protein>
<feature type="transmembrane region" description="Helical" evidence="5">
    <location>
        <begin position="166"/>
        <end position="189"/>
    </location>
</feature>
<dbReference type="Gene3D" id="1.20.1250.20">
    <property type="entry name" value="MFS general substrate transporter like domains"/>
    <property type="match status" value="1"/>
</dbReference>
<comment type="subcellular location">
    <subcellularLocation>
        <location evidence="1">Membrane</location>
        <topology evidence="1">Multi-pass membrane protein</topology>
    </subcellularLocation>
</comment>
<dbReference type="PANTHER" id="PTHR23502:SF47">
    <property type="entry name" value="MAJOR FACILITATOR SUPERFAMILY (MFS) PROFILE DOMAIN-CONTAINING PROTEIN-RELATED"/>
    <property type="match status" value="1"/>
</dbReference>
<feature type="transmembrane region" description="Helical" evidence="5">
    <location>
        <begin position="142"/>
        <end position="160"/>
    </location>
</feature>
<feature type="transmembrane region" description="Helical" evidence="5">
    <location>
        <begin position="513"/>
        <end position="536"/>
    </location>
</feature>
<dbReference type="Pfam" id="PF07690">
    <property type="entry name" value="MFS_1"/>
    <property type="match status" value="1"/>
</dbReference>
<dbReference type="InterPro" id="IPR011701">
    <property type="entry name" value="MFS"/>
</dbReference>
<dbReference type="EMBL" id="MU001849">
    <property type="protein sequence ID" value="KAF2795745.1"/>
    <property type="molecule type" value="Genomic_DNA"/>
</dbReference>
<name>A0A6A6XIL5_9PLEO</name>
<evidence type="ECO:0000313" key="7">
    <source>
        <dbReference type="Proteomes" id="UP000799757"/>
    </source>
</evidence>
<reference evidence="6" key="1">
    <citation type="journal article" date="2020" name="Stud. Mycol.">
        <title>101 Dothideomycetes genomes: a test case for predicting lifestyles and emergence of pathogens.</title>
        <authorList>
            <person name="Haridas S."/>
            <person name="Albert R."/>
            <person name="Binder M."/>
            <person name="Bloem J."/>
            <person name="Labutti K."/>
            <person name="Salamov A."/>
            <person name="Andreopoulos B."/>
            <person name="Baker S."/>
            <person name="Barry K."/>
            <person name="Bills G."/>
            <person name="Bluhm B."/>
            <person name="Cannon C."/>
            <person name="Castanera R."/>
            <person name="Culley D."/>
            <person name="Daum C."/>
            <person name="Ezra D."/>
            <person name="Gonzalez J."/>
            <person name="Henrissat B."/>
            <person name="Kuo A."/>
            <person name="Liang C."/>
            <person name="Lipzen A."/>
            <person name="Lutzoni F."/>
            <person name="Magnuson J."/>
            <person name="Mondo S."/>
            <person name="Nolan M."/>
            <person name="Ohm R."/>
            <person name="Pangilinan J."/>
            <person name="Park H.-J."/>
            <person name="Ramirez L."/>
            <person name="Alfaro M."/>
            <person name="Sun H."/>
            <person name="Tritt A."/>
            <person name="Yoshinaga Y."/>
            <person name="Zwiers L.-H."/>
            <person name="Turgeon B."/>
            <person name="Goodwin S."/>
            <person name="Spatafora J."/>
            <person name="Crous P."/>
            <person name="Grigoriev I."/>
        </authorList>
    </citation>
    <scope>NUCLEOTIDE SEQUENCE</scope>
    <source>
        <strain evidence="6">CBS 109.77</strain>
    </source>
</reference>
<dbReference type="AlphaFoldDB" id="A0A6A6XIL5"/>
<dbReference type="OrthoDB" id="268400at2759"/>
<evidence type="ECO:0000256" key="3">
    <source>
        <dbReference type="ARBA" id="ARBA00022989"/>
    </source>
</evidence>
<dbReference type="GO" id="GO:0005886">
    <property type="term" value="C:plasma membrane"/>
    <property type="evidence" value="ECO:0007669"/>
    <property type="project" value="TreeGrafter"/>
</dbReference>